<proteinExistence type="predicted"/>
<evidence type="ECO:0000256" key="1">
    <source>
        <dbReference type="SAM" id="MobiDB-lite"/>
    </source>
</evidence>
<dbReference type="Gene3D" id="2.60.120.200">
    <property type="match status" value="1"/>
</dbReference>
<protein>
    <submittedName>
        <fullName evidence="2">Uncharacterized protein</fullName>
    </submittedName>
</protein>
<reference evidence="2 3" key="1">
    <citation type="journal article" date="2012" name="Genome Biol.">
        <title>Genome and low-iron response of an oceanic diatom adapted to chronic iron limitation.</title>
        <authorList>
            <person name="Lommer M."/>
            <person name="Specht M."/>
            <person name="Roy A.S."/>
            <person name="Kraemer L."/>
            <person name="Andreson R."/>
            <person name="Gutowska M.A."/>
            <person name="Wolf J."/>
            <person name="Bergner S.V."/>
            <person name="Schilhabel M.B."/>
            <person name="Klostermeier U.C."/>
            <person name="Beiko R.G."/>
            <person name="Rosenstiel P."/>
            <person name="Hippler M."/>
            <person name="Laroche J."/>
        </authorList>
    </citation>
    <scope>NUCLEOTIDE SEQUENCE [LARGE SCALE GENOMIC DNA]</scope>
    <source>
        <strain evidence="2 3">CCMP1005</strain>
    </source>
</reference>
<dbReference type="EMBL" id="AGNL01047350">
    <property type="protein sequence ID" value="EJK47106.1"/>
    <property type="molecule type" value="Genomic_DNA"/>
</dbReference>
<evidence type="ECO:0000313" key="3">
    <source>
        <dbReference type="Proteomes" id="UP000266841"/>
    </source>
</evidence>
<dbReference type="OrthoDB" id="418382at2759"/>
<keyword evidence="3" id="KW-1185">Reference proteome</keyword>
<dbReference type="InterPro" id="IPR016186">
    <property type="entry name" value="C-type_lectin-like/link_sf"/>
</dbReference>
<feature type="region of interest" description="Disordered" evidence="1">
    <location>
        <begin position="58"/>
        <end position="81"/>
    </location>
</feature>
<gene>
    <name evidence="2" type="ORF">THAOC_34199</name>
</gene>
<dbReference type="Gene3D" id="3.10.100.10">
    <property type="entry name" value="Mannose-Binding Protein A, subunit A"/>
    <property type="match status" value="1"/>
</dbReference>
<feature type="region of interest" description="Disordered" evidence="1">
    <location>
        <begin position="1495"/>
        <end position="1515"/>
    </location>
</feature>
<feature type="non-terminal residue" evidence="2">
    <location>
        <position position="1515"/>
    </location>
</feature>
<accession>K0RDF3</accession>
<dbReference type="InterPro" id="IPR016187">
    <property type="entry name" value="CTDL_fold"/>
</dbReference>
<comment type="caution">
    <text evidence="2">The sequence shown here is derived from an EMBL/GenBank/DDBJ whole genome shotgun (WGS) entry which is preliminary data.</text>
</comment>
<dbReference type="eggNOG" id="ENOG502QRPA">
    <property type="taxonomic scope" value="Eukaryota"/>
</dbReference>
<dbReference type="Proteomes" id="UP000266841">
    <property type="component" value="Unassembled WGS sequence"/>
</dbReference>
<dbReference type="SUPFAM" id="SSF49899">
    <property type="entry name" value="Concanavalin A-like lectins/glucanases"/>
    <property type="match status" value="1"/>
</dbReference>
<name>K0RDF3_THAOC</name>
<dbReference type="InterPro" id="IPR013320">
    <property type="entry name" value="ConA-like_dom_sf"/>
</dbReference>
<dbReference type="SUPFAM" id="SSF56436">
    <property type="entry name" value="C-type lectin-like"/>
    <property type="match status" value="1"/>
</dbReference>
<sequence>MSSLETKKICVTEVCDWDSAVSAEEPVADPHPSRVPRLGCWDGCRGDFWERLRMGCSRSTGRGNRSAAPRRPDAGGEATAGGGCWGSRRAFRDPVGTGEGGLLVPATESAASSDRCIKGERRRPPALCTEKAPAGSPCLSCSIPRDLHLHFAKLLFAVFRSCLFYGDTRLGGGLPAAVLSNNGRSGLGRGGGDRHGLESLRWTARLAVLILPEPMKETPKGCKTAEDEAKLGGTILVMLDVKVPDFKSTLGLARSVVCILSGGSACMDIIGAPHHWGALLVSSSFPHISCKWGQAPTELCPNQGYFGGCGRTKYFRVLPIRLRSLAAAFETSQRQAMMPMRSTERPTGKFSTMIFNTLGTTVPPGAAPVPQTAAMSRADQFGKISQPLKNNKTKLSNRPQFDWRMNFLCGGGSFTAISELLVVGASSMKSMSTSRGSFSLLPGLVLLTNSVGGVYGQELEVSVLILRRGPFSLTLTEMSMKASQKRRGERDSPHIHHLFLDSHETSTVEEGITEPIPGPSFPIQGGEEDTDKGLSAQGEYKYKLTDAAERLAAISSQNHLRGHKKGSADSGSLALETIRNVKDILLSKISHLKTIQKLILEIGDVKVLSNLLFSFIDDTIRAGKALWASPGSDKELSDMGADLALGFEGEDNLGIVDYLAGMDRKELSSTVTSNELIGHMEFAANTLTDIEETLSPRPRRTSGSIKTSKSKARLPPNLRSATKTFKIPRASLSHQHWTEKRSYRPLPNLKQADRLRAAAGVEGRRHLEEETVAPQCFDCKEDNVGCNCRRLKECSLELTWYDVATRMVGGFIDSDPDSDTYGQLLVDDMNDIDVFDARNKLSQKMAEIKRLADADLPVNEANCAALLSELVTACGEGSCSNPNEKSFQLSVNEVCQAKDTLIKFGIEAMGRFFDFRNFATTRKEKIVFVTSTKYEGYLGGSVGADAKCQERADAAELPGTYKAWLSLSGGKGNSVSGRFDRNYDNIPFFRTDGVKVANDWADLTDGTLLEAINRDEFGSSLYGVQVWTFTLATGFSDPSVDTCPHRKPPRFTYTGTVGRAGMSNYKWSNDSRTLCDTLAHLYCFQQQPPLVVPDPNIAWFKSGTFELDSMSWPNAVGDTHATLSGDGMSKVSKSGHGAAKEVTALEGTTADSINFGDVLRNQFTICSVTRYTGGTFGRILNGEGANWLHGHLNGKAGIAFYIGWKTQHDGTNVAPVTDWVVMCGTNAGSQLKLVNGVSKGTEDGGSVPQTLWINGGFFMPRERSDFAIAEVMVWDRGLTSEEMYGASDYLLHKFGICDPALSHVMCGEFITGMEALYGGTPETFARQENPLRRDKGVAARSNFENVDFPTEFKWKEPNNKGSAKIDEDSPYQYGFAGALSSNQGDIFAAQGPPSTLMQACDASVDFLLGSKASIGLLSSTAKAVNVKIIQIENTDKSLTLADIQVLNQRGVDVVKEGASQPTVSCFPHPNIAWFKSGTFELDSKSWPNAVGDTHATLSGEGMSKVSKSGHGAAKE</sequence>
<evidence type="ECO:0000313" key="2">
    <source>
        <dbReference type="EMBL" id="EJK47106.1"/>
    </source>
</evidence>
<organism evidence="2 3">
    <name type="scientific">Thalassiosira oceanica</name>
    <name type="common">Marine diatom</name>
    <dbReference type="NCBI Taxonomy" id="159749"/>
    <lineage>
        <taxon>Eukaryota</taxon>
        <taxon>Sar</taxon>
        <taxon>Stramenopiles</taxon>
        <taxon>Ochrophyta</taxon>
        <taxon>Bacillariophyta</taxon>
        <taxon>Coscinodiscophyceae</taxon>
        <taxon>Thalassiosirophycidae</taxon>
        <taxon>Thalassiosirales</taxon>
        <taxon>Thalassiosiraceae</taxon>
        <taxon>Thalassiosira</taxon>
    </lineage>
</organism>